<evidence type="ECO:0000259" key="4">
    <source>
        <dbReference type="PROSITE" id="PS50118"/>
    </source>
</evidence>
<dbReference type="Gene3D" id="1.10.30.10">
    <property type="entry name" value="High mobility group box domain"/>
    <property type="match status" value="3"/>
</dbReference>
<dbReference type="Pfam" id="PF00505">
    <property type="entry name" value="HMG_box"/>
    <property type="match status" value="3"/>
</dbReference>
<dbReference type="PANTHER" id="PTHR46912:SF1">
    <property type="entry name" value="HIGH MOBILITY GROUP B PROTEIN 13"/>
    <property type="match status" value="1"/>
</dbReference>
<dbReference type="CDD" id="cd22006">
    <property type="entry name" value="HMG-box_AtHMGB6-like_rpt1"/>
    <property type="match status" value="1"/>
</dbReference>
<feature type="compositionally biased region" description="Basic and acidic residues" evidence="3">
    <location>
        <begin position="382"/>
        <end position="397"/>
    </location>
</feature>
<feature type="region of interest" description="Disordered" evidence="3">
    <location>
        <begin position="1"/>
        <end position="50"/>
    </location>
</feature>
<feature type="domain" description="HMG box" evidence="4">
    <location>
        <begin position="279"/>
        <end position="345"/>
    </location>
</feature>
<dbReference type="InterPro" id="IPR044601">
    <property type="entry name" value="HMGB6/HMGB13"/>
</dbReference>
<keyword evidence="1" id="KW-0238">DNA-binding</keyword>
<dbReference type="GO" id="GO:0005634">
    <property type="term" value="C:nucleus"/>
    <property type="evidence" value="ECO:0007669"/>
    <property type="project" value="UniProtKB-UniRule"/>
</dbReference>
<protein>
    <submittedName>
        <fullName evidence="5">High mobility group B protein 6</fullName>
    </submittedName>
</protein>
<reference evidence="5" key="1">
    <citation type="journal article" date="2023" name="Nat. Commun.">
        <title>Diploid and tetraploid genomes of Acorus and the evolution of monocots.</title>
        <authorList>
            <person name="Ma L."/>
            <person name="Liu K.W."/>
            <person name="Li Z."/>
            <person name="Hsiao Y.Y."/>
            <person name="Qi Y."/>
            <person name="Fu T."/>
            <person name="Tang G.D."/>
            <person name="Zhang D."/>
            <person name="Sun W.H."/>
            <person name="Liu D.K."/>
            <person name="Li Y."/>
            <person name="Chen G.Z."/>
            <person name="Liu X.D."/>
            <person name="Liao X.Y."/>
            <person name="Jiang Y.T."/>
            <person name="Yu X."/>
            <person name="Hao Y."/>
            <person name="Huang J."/>
            <person name="Zhao X.W."/>
            <person name="Ke S."/>
            <person name="Chen Y.Y."/>
            <person name="Wu W.L."/>
            <person name="Hsu J.L."/>
            <person name="Lin Y.F."/>
            <person name="Huang M.D."/>
            <person name="Li C.Y."/>
            <person name="Huang L."/>
            <person name="Wang Z.W."/>
            <person name="Zhao X."/>
            <person name="Zhong W.Y."/>
            <person name="Peng D.H."/>
            <person name="Ahmad S."/>
            <person name="Lan S."/>
            <person name="Zhang J.S."/>
            <person name="Tsai W.C."/>
            <person name="Van de Peer Y."/>
            <person name="Liu Z.J."/>
        </authorList>
    </citation>
    <scope>NUCLEOTIDE SEQUENCE</scope>
    <source>
        <strain evidence="5">SCP</strain>
    </source>
</reference>
<evidence type="ECO:0000313" key="5">
    <source>
        <dbReference type="EMBL" id="KAK1275572.1"/>
    </source>
</evidence>
<feature type="coiled-coil region" evidence="2">
    <location>
        <begin position="74"/>
        <end position="108"/>
    </location>
</feature>
<feature type="DNA-binding region" description="HMG box" evidence="1">
    <location>
        <begin position="164"/>
        <end position="232"/>
    </location>
</feature>
<keyword evidence="6" id="KW-1185">Reference proteome</keyword>
<dbReference type="EMBL" id="JAUJYN010000003">
    <property type="protein sequence ID" value="KAK1275572.1"/>
    <property type="molecule type" value="Genomic_DNA"/>
</dbReference>
<evidence type="ECO:0000313" key="6">
    <source>
        <dbReference type="Proteomes" id="UP001179952"/>
    </source>
</evidence>
<feature type="DNA-binding region" description="HMG box" evidence="1">
    <location>
        <begin position="403"/>
        <end position="471"/>
    </location>
</feature>
<dbReference type="PROSITE" id="PS50118">
    <property type="entry name" value="HMG_BOX_2"/>
    <property type="match status" value="3"/>
</dbReference>
<evidence type="ECO:0000256" key="1">
    <source>
        <dbReference type="PROSITE-ProRule" id="PRU00267"/>
    </source>
</evidence>
<feature type="domain" description="HMG box" evidence="4">
    <location>
        <begin position="164"/>
        <end position="232"/>
    </location>
</feature>
<feature type="region of interest" description="Disordered" evidence="3">
    <location>
        <begin position="260"/>
        <end position="283"/>
    </location>
</feature>
<name>A0AAV9BHJ4_ACOGR</name>
<dbReference type="SMART" id="SM00398">
    <property type="entry name" value="HMG"/>
    <property type="match status" value="3"/>
</dbReference>
<comment type="caution">
    <text evidence="5">The sequence shown here is derived from an EMBL/GenBank/DDBJ whole genome shotgun (WGS) entry which is preliminary data.</text>
</comment>
<keyword evidence="1" id="KW-0539">Nucleus</keyword>
<feature type="compositionally biased region" description="Basic and acidic residues" evidence="3">
    <location>
        <begin position="262"/>
        <end position="278"/>
    </location>
</feature>
<proteinExistence type="predicted"/>
<feature type="DNA-binding region" description="HMG box" evidence="1">
    <location>
        <begin position="279"/>
        <end position="345"/>
    </location>
</feature>
<dbReference type="Proteomes" id="UP001179952">
    <property type="component" value="Unassembled WGS sequence"/>
</dbReference>
<dbReference type="PANTHER" id="PTHR46912">
    <property type="entry name" value="HIGH MOBILITY GROUP B PROTEIN 13"/>
    <property type="match status" value="1"/>
</dbReference>
<organism evidence="5 6">
    <name type="scientific">Acorus gramineus</name>
    <name type="common">Dwarf sweet flag</name>
    <dbReference type="NCBI Taxonomy" id="55184"/>
    <lineage>
        <taxon>Eukaryota</taxon>
        <taxon>Viridiplantae</taxon>
        <taxon>Streptophyta</taxon>
        <taxon>Embryophyta</taxon>
        <taxon>Tracheophyta</taxon>
        <taxon>Spermatophyta</taxon>
        <taxon>Magnoliopsida</taxon>
        <taxon>Liliopsida</taxon>
        <taxon>Acoraceae</taxon>
        <taxon>Acorus</taxon>
    </lineage>
</organism>
<gene>
    <name evidence="5" type="ORF">QJS04_geneDACA011100</name>
</gene>
<feature type="region of interest" description="Disordered" evidence="3">
    <location>
        <begin position="144"/>
        <end position="166"/>
    </location>
</feature>
<sequence>MATVVAKKGRSRKALEPKNPSESETNIVAAEAEKEVPSLVSPRKKKPTSKAKEAIAAAAAAAAAAAKEVTVKKTVSFEEELQEMQQRLEELRLEKEKTEDLLKEKDEMLKVKGEEQERLQAELKKLHKIKEFKPTLSLSLIQTLKDTEQENEKKKKKKKDGSEMKKPSPAYILWCKDQWNEIKKENSSTEFKEMSNILGAKWKNLSTEEKKPYEEKYQAEKEAYLQIIGKEKREKEAMKLLEDEQKQKSAMELLEQYLNFKQDSEKETKKKKEKDPLKPKQPPSAFFVFLNERRPVLLKENKNILEIAKLAGEEWKNMTEKERAPYEKIAKKQKEDYLQKMELYKQNKADEAAVLEKDEEEQKKVMKQEALQLLKKKEKTDNIIKKTKESRQKKENVVDPNKPKRPASAFLLFSKEARKNLTQERPGISNSTLSALISVKWKELCEEEKQVWSSQAAEAMAAYKSEMIEYNKSLPVVEAQK</sequence>
<dbReference type="AlphaFoldDB" id="A0AAV9BHJ4"/>
<dbReference type="InterPro" id="IPR036910">
    <property type="entry name" value="HMG_box_dom_sf"/>
</dbReference>
<feature type="coiled-coil region" evidence="2">
    <location>
        <begin position="327"/>
        <end position="377"/>
    </location>
</feature>
<accession>A0AAV9BHJ4</accession>
<dbReference type="GO" id="GO:0003677">
    <property type="term" value="F:DNA binding"/>
    <property type="evidence" value="ECO:0007669"/>
    <property type="project" value="UniProtKB-UniRule"/>
</dbReference>
<feature type="domain" description="HMG box" evidence="4">
    <location>
        <begin position="403"/>
        <end position="471"/>
    </location>
</feature>
<dbReference type="SUPFAM" id="SSF47095">
    <property type="entry name" value="HMG-box"/>
    <property type="match status" value="3"/>
</dbReference>
<evidence type="ECO:0000256" key="3">
    <source>
        <dbReference type="SAM" id="MobiDB-lite"/>
    </source>
</evidence>
<feature type="region of interest" description="Disordered" evidence="3">
    <location>
        <begin position="382"/>
        <end position="403"/>
    </location>
</feature>
<reference evidence="5" key="2">
    <citation type="submission" date="2023-06" db="EMBL/GenBank/DDBJ databases">
        <authorList>
            <person name="Ma L."/>
            <person name="Liu K.-W."/>
            <person name="Li Z."/>
            <person name="Hsiao Y.-Y."/>
            <person name="Qi Y."/>
            <person name="Fu T."/>
            <person name="Tang G."/>
            <person name="Zhang D."/>
            <person name="Sun W.-H."/>
            <person name="Liu D.-K."/>
            <person name="Li Y."/>
            <person name="Chen G.-Z."/>
            <person name="Liu X.-D."/>
            <person name="Liao X.-Y."/>
            <person name="Jiang Y.-T."/>
            <person name="Yu X."/>
            <person name="Hao Y."/>
            <person name="Huang J."/>
            <person name="Zhao X.-W."/>
            <person name="Ke S."/>
            <person name="Chen Y.-Y."/>
            <person name="Wu W.-L."/>
            <person name="Hsu J.-L."/>
            <person name="Lin Y.-F."/>
            <person name="Huang M.-D."/>
            <person name="Li C.-Y."/>
            <person name="Huang L."/>
            <person name="Wang Z.-W."/>
            <person name="Zhao X."/>
            <person name="Zhong W.-Y."/>
            <person name="Peng D.-H."/>
            <person name="Ahmad S."/>
            <person name="Lan S."/>
            <person name="Zhang J.-S."/>
            <person name="Tsai W.-C."/>
            <person name="Van De Peer Y."/>
            <person name="Liu Z.-J."/>
        </authorList>
    </citation>
    <scope>NUCLEOTIDE SEQUENCE</scope>
    <source>
        <strain evidence="5">SCP</strain>
        <tissue evidence="5">Leaves</tissue>
    </source>
</reference>
<evidence type="ECO:0000256" key="2">
    <source>
        <dbReference type="SAM" id="Coils"/>
    </source>
</evidence>
<keyword evidence="2" id="KW-0175">Coiled coil</keyword>
<dbReference type="InterPro" id="IPR009071">
    <property type="entry name" value="HMG_box_dom"/>
</dbReference>